<protein>
    <submittedName>
        <fullName evidence="2">Uncharacterized protein</fullName>
    </submittedName>
</protein>
<evidence type="ECO:0000313" key="3">
    <source>
        <dbReference type="Proteomes" id="UP001293254"/>
    </source>
</evidence>
<dbReference type="AlphaFoldDB" id="A0AAE1XIJ1"/>
<organism evidence="2 3">
    <name type="scientific">Sesamum alatum</name>
    <dbReference type="NCBI Taxonomy" id="300844"/>
    <lineage>
        <taxon>Eukaryota</taxon>
        <taxon>Viridiplantae</taxon>
        <taxon>Streptophyta</taxon>
        <taxon>Embryophyta</taxon>
        <taxon>Tracheophyta</taxon>
        <taxon>Spermatophyta</taxon>
        <taxon>Magnoliopsida</taxon>
        <taxon>eudicotyledons</taxon>
        <taxon>Gunneridae</taxon>
        <taxon>Pentapetalae</taxon>
        <taxon>asterids</taxon>
        <taxon>lamiids</taxon>
        <taxon>Lamiales</taxon>
        <taxon>Pedaliaceae</taxon>
        <taxon>Sesamum</taxon>
    </lineage>
</organism>
<dbReference type="Proteomes" id="UP001293254">
    <property type="component" value="Unassembled WGS sequence"/>
</dbReference>
<gene>
    <name evidence="2" type="ORF">Salat_2884300</name>
</gene>
<feature type="region of interest" description="Disordered" evidence="1">
    <location>
        <begin position="62"/>
        <end position="95"/>
    </location>
</feature>
<sequence>MKLSLSRSNSLFCRRLWQRLPAASPPPHSLTSHRSSGRHASACSGTLQGIVSVCFCTHQRQSPPPASVSDNHHHSPHPPVTLRLKTHPHPHRHAPPHVPACTDTISACDSPTTSQASSPATLLMASSLTAGSPSGVGRHVQQHNIFPDAATVIPEFVNCPKPMDPPPPPTPAAPPMKRSCSNVVQHNSTTSLQFDLNRAAKKIFREDECGAMGKLRRYRNKILATRIRSLQA</sequence>
<evidence type="ECO:0000313" key="2">
    <source>
        <dbReference type="EMBL" id="KAK4412374.1"/>
    </source>
</evidence>
<reference evidence="2" key="1">
    <citation type="submission" date="2020-06" db="EMBL/GenBank/DDBJ databases">
        <authorList>
            <person name="Li T."/>
            <person name="Hu X."/>
            <person name="Zhang T."/>
            <person name="Song X."/>
            <person name="Zhang H."/>
            <person name="Dai N."/>
            <person name="Sheng W."/>
            <person name="Hou X."/>
            <person name="Wei L."/>
        </authorList>
    </citation>
    <scope>NUCLEOTIDE SEQUENCE</scope>
    <source>
        <strain evidence="2">3651</strain>
        <tissue evidence="2">Leaf</tissue>
    </source>
</reference>
<feature type="compositionally biased region" description="Basic residues" evidence="1">
    <location>
        <begin position="84"/>
        <end position="95"/>
    </location>
</feature>
<dbReference type="EMBL" id="JACGWO010000013">
    <property type="protein sequence ID" value="KAK4412374.1"/>
    <property type="molecule type" value="Genomic_DNA"/>
</dbReference>
<accession>A0AAE1XIJ1</accession>
<keyword evidence="3" id="KW-1185">Reference proteome</keyword>
<comment type="caution">
    <text evidence="2">The sequence shown here is derived from an EMBL/GenBank/DDBJ whole genome shotgun (WGS) entry which is preliminary data.</text>
</comment>
<proteinExistence type="predicted"/>
<evidence type="ECO:0000256" key="1">
    <source>
        <dbReference type="SAM" id="MobiDB-lite"/>
    </source>
</evidence>
<name>A0AAE1XIJ1_9LAMI</name>
<reference evidence="2" key="2">
    <citation type="journal article" date="2024" name="Plant">
        <title>Genomic evolution and insights into agronomic trait innovations of Sesamum species.</title>
        <authorList>
            <person name="Miao H."/>
            <person name="Wang L."/>
            <person name="Qu L."/>
            <person name="Liu H."/>
            <person name="Sun Y."/>
            <person name="Le M."/>
            <person name="Wang Q."/>
            <person name="Wei S."/>
            <person name="Zheng Y."/>
            <person name="Lin W."/>
            <person name="Duan Y."/>
            <person name="Cao H."/>
            <person name="Xiong S."/>
            <person name="Wang X."/>
            <person name="Wei L."/>
            <person name="Li C."/>
            <person name="Ma Q."/>
            <person name="Ju M."/>
            <person name="Zhao R."/>
            <person name="Li G."/>
            <person name="Mu C."/>
            <person name="Tian Q."/>
            <person name="Mei H."/>
            <person name="Zhang T."/>
            <person name="Gao T."/>
            <person name="Zhang H."/>
        </authorList>
    </citation>
    <scope>NUCLEOTIDE SEQUENCE</scope>
    <source>
        <strain evidence="2">3651</strain>
    </source>
</reference>